<protein>
    <recommendedName>
        <fullName evidence="3">Phage capsid protein</fullName>
    </recommendedName>
</protein>
<proteinExistence type="predicted"/>
<name>A0A6F8VDL7_9PROT</name>
<keyword evidence="2" id="KW-1185">Reference proteome</keyword>
<gene>
    <name evidence="1" type="ORF">SKTS_19380</name>
</gene>
<organism evidence="1 2">
    <name type="scientific">Sulfurimicrobium lacus</name>
    <dbReference type="NCBI Taxonomy" id="2715678"/>
    <lineage>
        <taxon>Bacteria</taxon>
        <taxon>Pseudomonadati</taxon>
        <taxon>Pseudomonadota</taxon>
        <taxon>Betaproteobacteria</taxon>
        <taxon>Nitrosomonadales</taxon>
        <taxon>Sulfuricellaceae</taxon>
        <taxon>Sulfurimicrobium</taxon>
    </lineage>
</organism>
<dbReference type="InterPro" id="IPR048813">
    <property type="entry name" value="GP7-like"/>
</dbReference>
<dbReference type="NCBIfam" id="NF045672">
    <property type="entry name" value="MCP_gp7_epsi_15"/>
    <property type="match status" value="1"/>
</dbReference>
<dbReference type="Pfam" id="PF20911">
    <property type="entry name" value="GP7"/>
    <property type="match status" value="1"/>
</dbReference>
<evidence type="ECO:0008006" key="3">
    <source>
        <dbReference type="Google" id="ProtNLM"/>
    </source>
</evidence>
<accession>A0A6F8VDL7</accession>
<reference evidence="2" key="1">
    <citation type="submission" date="2020-03" db="EMBL/GenBank/DDBJ databases">
        <title>Complete genome sequence of sulfur-oxidizing bacterium skT11.</title>
        <authorList>
            <person name="Kanda M."/>
            <person name="Kojima H."/>
            <person name="Fukui M."/>
        </authorList>
    </citation>
    <scope>NUCLEOTIDE SEQUENCE [LARGE SCALE GENOMIC DNA]</scope>
    <source>
        <strain evidence="2">skT11</strain>
    </source>
</reference>
<dbReference type="EMBL" id="AP022853">
    <property type="protein sequence ID" value="BCB27052.1"/>
    <property type="molecule type" value="Genomic_DNA"/>
</dbReference>
<dbReference type="KEGG" id="slac:SKTS_19380"/>
<evidence type="ECO:0000313" key="1">
    <source>
        <dbReference type="EMBL" id="BCB27052.1"/>
    </source>
</evidence>
<evidence type="ECO:0000313" key="2">
    <source>
        <dbReference type="Proteomes" id="UP000502260"/>
    </source>
</evidence>
<dbReference type="RefSeq" id="WP_173063986.1">
    <property type="nucleotide sequence ID" value="NZ_AP022853.1"/>
</dbReference>
<dbReference type="AlphaFoldDB" id="A0A6F8VDL7"/>
<dbReference type="Proteomes" id="UP000502260">
    <property type="component" value="Chromosome"/>
</dbReference>
<sequence length="339" mass="36511">MATLATGQLTLADYSKRLSPDGKIDPIAELLSQQNDILEDIVWKEANQPTSHVVAVRTGLPAVYWRGYNQGVPSGKSTTAQVTEPCAMLEGRSHIDAKLLTLNGNSAAFRLSEESPFIESMSQEMVGKIFNGNVGADLKTFSGLATRYSSTTAGNGQNVILGGGSGSDNASIYLVLWGEQTVFGTFPKGSRAGLQNRDLGEESVQDASGNWYQAARSLFQWDGGLVVKDWRYVVRIANIDVSDWVGVTGTQATTASTNLIKLMMRAIARIPNFNMGRAAFYANRSIQEGLMVQALEKSSAALGIKEALTQFGTNMKQLEFMGIPVRGVDQLGIAETLVS</sequence>